<keyword evidence="6 9" id="KW-1133">Transmembrane helix</keyword>
<organism evidence="11 12">
    <name type="scientific">Xenoophorus captivus</name>
    <dbReference type="NCBI Taxonomy" id="1517983"/>
    <lineage>
        <taxon>Eukaryota</taxon>
        <taxon>Metazoa</taxon>
        <taxon>Chordata</taxon>
        <taxon>Craniata</taxon>
        <taxon>Vertebrata</taxon>
        <taxon>Euteleostomi</taxon>
        <taxon>Actinopterygii</taxon>
        <taxon>Neopterygii</taxon>
        <taxon>Teleostei</taxon>
        <taxon>Neoteleostei</taxon>
        <taxon>Acanthomorphata</taxon>
        <taxon>Ovalentaria</taxon>
        <taxon>Atherinomorphae</taxon>
        <taxon>Cyprinodontiformes</taxon>
        <taxon>Goodeidae</taxon>
        <taxon>Xenoophorus</taxon>
    </lineage>
</organism>
<keyword evidence="2 9" id="KW-0812">Transmembrane</keyword>
<evidence type="ECO:0000256" key="2">
    <source>
        <dbReference type="ARBA" id="ARBA00022692"/>
    </source>
</evidence>
<dbReference type="SUPFAM" id="SSF49313">
    <property type="entry name" value="Cadherin-like"/>
    <property type="match status" value="10"/>
</dbReference>
<evidence type="ECO:0000313" key="12">
    <source>
        <dbReference type="Proteomes" id="UP001434883"/>
    </source>
</evidence>
<evidence type="ECO:0000256" key="4">
    <source>
        <dbReference type="ARBA" id="ARBA00022837"/>
    </source>
</evidence>
<dbReference type="PROSITE" id="PS50268">
    <property type="entry name" value="CADHERIN_2"/>
    <property type="match status" value="8"/>
</dbReference>
<dbReference type="PRINTS" id="PR00205">
    <property type="entry name" value="CADHERIN"/>
</dbReference>
<keyword evidence="5" id="KW-0130">Cell adhesion</keyword>
<dbReference type="PANTHER" id="PTHR24025">
    <property type="entry name" value="DESMOGLEIN FAMILY MEMBER"/>
    <property type="match status" value="1"/>
</dbReference>
<feature type="domain" description="Cadherin" evidence="10">
    <location>
        <begin position="378"/>
        <end position="482"/>
    </location>
</feature>
<sequence length="930" mass="103238">QINSIVLTVHFAISVLFFSFSGLITTTARKLDREHQTEHFLEVTVIDGPVTTRQSTVWVIVHIEDENDNVPTFPEVTYRINLPERDRNKRGEPVYRVFAYDRDLGANGNITYSIIDGNGDEKFSIDPRTGMVSSKMMASAGSYDILTIKAEDSGIPRLWSTVKLHVEWIRKPVPSSIPLLFTQRSYNFSIAETTAVAQPVGVVAISQSTTTVWFSIVGGRLAREMFYIPQNECGRNCSLDTGLVQILLCISSLNVQVFIRVQDSNDNPPVFSQPAYDVSVSEDAPSDFELLRLRASDMDERSRLSFSIYGSVDPASMRLFRVNPGTGAVYTADRLDYEARTQHILTIMVKDQEFPFNRDLTRILVAVEDTNDNVPYFTSTVYDATAYETFPVGTSVVQVTALDKDNGINGQLTYTMEAGNTGGVFAINNTTGLIFTAKDLDLTSLGFYTLTVRAMDSGFPQLMATASVRISLILSDFSKPKFSQKEHQAEIMENSKIGTYVTTISALSRSPLIYDIIRGNEERCFFINHHTGVITTRKPLDFEVININDSPPKFSQDTYETVLLLPTYVGVEVLRVEALDPDINADQEKSLTPKLAYSLVDNSVEYFIVQRYTGVVTVTNPNLSKDRYRFSVKVWDGRFSSMVSITVLVREAVDSGLLFTRPMYSSSIPENKPNVTLVTVVNTVGHRLNEPLKYTLLNAGGRFTIRSTCGVVLTTGVPFDREEIGSYELVVEVSREDEILRVARVTVEVQVNPVTGELVLKRAFEADLSNAEYRLAIIATDGGSPRLSSEVELPVTVVNKAMPVFDKPFYGITVREDVEVSSSVLGINASSPEGQDIIFTITDGDPSFQFDIGFDTGIISVRYPLDYETMQYYRLTVKATDTLTGAKSEVDVDIVVLDVNDNPPLFQNTSYSAILSENSMIGTSVLQVGG</sequence>
<evidence type="ECO:0000256" key="5">
    <source>
        <dbReference type="ARBA" id="ARBA00022889"/>
    </source>
</evidence>
<gene>
    <name evidence="11" type="ORF">XENOCAPTIV_000422</name>
</gene>
<accession>A0ABV0QFL7</accession>
<feature type="domain" description="Cadherin" evidence="10">
    <location>
        <begin position="660"/>
        <end position="805"/>
    </location>
</feature>
<feature type="domain" description="Cadherin" evidence="10">
    <location>
        <begin position="74"/>
        <end position="271"/>
    </location>
</feature>
<feature type="domain" description="Cadherin" evidence="10">
    <location>
        <begin position="483"/>
        <end position="559"/>
    </location>
</feature>
<evidence type="ECO:0000313" key="11">
    <source>
        <dbReference type="EMBL" id="MEQ2194609.1"/>
    </source>
</evidence>
<dbReference type="Proteomes" id="UP001434883">
    <property type="component" value="Unassembled WGS sequence"/>
</dbReference>
<feature type="non-terminal residue" evidence="11">
    <location>
        <position position="1"/>
    </location>
</feature>
<dbReference type="SMART" id="SM00112">
    <property type="entry name" value="CA"/>
    <property type="match status" value="7"/>
</dbReference>
<feature type="transmembrane region" description="Helical" evidence="9">
    <location>
        <begin position="5"/>
        <end position="24"/>
    </location>
</feature>
<comment type="caution">
    <text evidence="11">The sequence shown here is derived from an EMBL/GenBank/DDBJ whole genome shotgun (WGS) entry which is preliminary data.</text>
</comment>
<reference evidence="11 12" key="1">
    <citation type="submission" date="2021-06" db="EMBL/GenBank/DDBJ databases">
        <authorList>
            <person name="Palmer J.M."/>
        </authorList>
    </citation>
    <scope>NUCLEOTIDE SEQUENCE [LARGE SCALE GENOMIC DNA]</scope>
    <source>
        <strain evidence="11 12">XC_2019</strain>
        <tissue evidence="11">Muscle</tissue>
    </source>
</reference>
<feature type="domain" description="Cadherin" evidence="10">
    <location>
        <begin position="555"/>
        <end position="664"/>
    </location>
</feature>
<evidence type="ECO:0000256" key="1">
    <source>
        <dbReference type="ARBA" id="ARBA00004370"/>
    </source>
</evidence>
<dbReference type="PANTHER" id="PTHR24025:SF31">
    <property type="entry name" value="NEURAL-CADHERIN"/>
    <property type="match status" value="1"/>
</dbReference>
<dbReference type="EMBL" id="JAHRIN010009440">
    <property type="protein sequence ID" value="MEQ2194609.1"/>
    <property type="molecule type" value="Genomic_DNA"/>
</dbReference>
<feature type="domain" description="Cadherin" evidence="10">
    <location>
        <begin position="11"/>
        <end position="73"/>
    </location>
</feature>
<dbReference type="InterPro" id="IPR020894">
    <property type="entry name" value="Cadherin_CS"/>
</dbReference>
<keyword evidence="4 8" id="KW-0106">Calcium</keyword>
<evidence type="ECO:0000259" key="10">
    <source>
        <dbReference type="PROSITE" id="PS50268"/>
    </source>
</evidence>
<dbReference type="InterPro" id="IPR002126">
    <property type="entry name" value="Cadherin-like_dom"/>
</dbReference>
<comment type="subcellular location">
    <subcellularLocation>
        <location evidence="1">Membrane</location>
    </subcellularLocation>
</comment>
<name>A0ABV0QFL7_9TELE</name>
<dbReference type="Pfam" id="PF00028">
    <property type="entry name" value="Cadherin"/>
    <property type="match status" value="6"/>
</dbReference>
<keyword evidence="12" id="KW-1185">Reference proteome</keyword>
<evidence type="ECO:0000256" key="6">
    <source>
        <dbReference type="ARBA" id="ARBA00022989"/>
    </source>
</evidence>
<keyword evidence="7 9" id="KW-0472">Membrane</keyword>
<proteinExistence type="predicted"/>
<dbReference type="InterPro" id="IPR015919">
    <property type="entry name" value="Cadherin-like_sf"/>
</dbReference>
<evidence type="ECO:0000256" key="9">
    <source>
        <dbReference type="SAM" id="Phobius"/>
    </source>
</evidence>
<dbReference type="CDD" id="cd11304">
    <property type="entry name" value="Cadherin_repeat"/>
    <property type="match status" value="8"/>
</dbReference>
<evidence type="ECO:0000256" key="8">
    <source>
        <dbReference type="PROSITE-ProRule" id="PRU00043"/>
    </source>
</evidence>
<dbReference type="InterPro" id="IPR050971">
    <property type="entry name" value="Cadherin-domain_protein"/>
</dbReference>
<evidence type="ECO:0000256" key="7">
    <source>
        <dbReference type="ARBA" id="ARBA00023136"/>
    </source>
</evidence>
<feature type="domain" description="Cadherin" evidence="10">
    <location>
        <begin position="272"/>
        <end position="377"/>
    </location>
</feature>
<feature type="domain" description="Cadherin" evidence="10">
    <location>
        <begin position="806"/>
        <end position="906"/>
    </location>
</feature>
<dbReference type="Gene3D" id="2.60.40.60">
    <property type="entry name" value="Cadherins"/>
    <property type="match status" value="10"/>
</dbReference>
<dbReference type="PROSITE" id="PS00232">
    <property type="entry name" value="CADHERIN_1"/>
    <property type="match status" value="4"/>
</dbReference>
<protein>
    <recommendedName>
        <fullName evidence="10">Cadherin domain-containing protein</fullName>
    </recommendedName>
</protein>
<keyword evidence="3" id="KW-0677">Repeat</keyword>
<evidence type="ECO:0000256" key="3">
    <source>
        <dbReference type="ARBA" id="ARBA00022737"/>
    </source>
</evidence>